<dbReference type="SMART" id="SM01317">
    <property type="entry name" value="SPOB_ab"/>
    <property type="match status" value="1"/>
</dbReference>
<protein>
    <submittedName>
        <fullName evidence="5">Stage 0 sporulation protein B (Sporulation initiation phosphotransferase)</fullName>
        <ecNumber evidence="5">2.7.-.-</ecNumber>
    </submittedName>
</protein>
<keyword evidence="2 5" id="KW-0808">Transferase</keyword>
<evidence type="ECO:0000256" key="1">
    <source>
        <dbReference type="ARBA" id="ARBA00022553"/>
    </source>
</evidence>
<dbReference type="SUPFAM" id="SSF55890">
    <property type="entry name" value="Sporulation response regulatory protein Spo0B"/>
    <property type="match status" value="1"/>
</dbReference>
<organism evidence="5 6">
    <name type="scientific">Neobacillus ginsengisoli</name>
    <dbReference type="NCBI Taxonomy" id="904295"/>
    <lineage>
        <taxon>Bacteria</taxon>
        <taxon>Bacillati</taxon>
        <taxon>Bacillota</taxon>
        <taxon>Bacilli</taxon>
        <taxon>Bacillales</taxon>
        <taxon>Bacillaceae</taxon>
        <taxon>Neobacillus</taxon>
    </lineage>
</organism>
<evidence type="ECO:0000256" key="3">
    <source>
        <dbReference type="ARBA" id="ARBA00022777"/>
    </source>
</evidence>
<dbReference type="Gene3D" id="3.30.565.30">
    <property type="entry name" value="Sporulation initiation phosphotransferase B (SpoOB), C-terminal domain"/>
    <property type="match status" value="1"/>
</dbReference>
<evidence type="ECO:0000259" key="4">
    <source>
        <dbReference type="SMART" id="SM01317"/>
    </source>
</evidence>
<gene>
    <name evidence="5" type="ORF">J2S10_000249</name>
</gene>
<evidence type="ECO:0000256" key="2">
    <source>
        <dbReference type="ARBA" id="ARBA00022679"/>
    </source>
</evidence>
<dbReference type="InterPro" id="IPR016122">
    <property type="entry name" value="SpoOB_C"/>
</dbReference>
<name>A0ABT9XQ94_9BACI</name>
<dbReference type="GO" id="GO:0016740">
    <property type="term" value="F:transferase activity"/>
    <property type="evidence" value="ECO:0007669"/>
    <property type="project" value="UniProtKB-KW"/>
</dbReference>
<dbReference type="Gene3D" id="1.10.287.130">
    <property type="match status" value="1"/>
</dbReference>
<keyword evidence="1" id="KW-0597">Phosphoprotein</keyword>
<reference evidence="5 6" key="1">
    <citation type="submission" date="2023-07" db="EMBL/GenBank/DDBJ databases">
        <title>Genomic Encyclopedia of Type Strains, Phase IV (KMG-IV): sequencing the most valuable type-strain genomes for metagenomic binning, comparative biology and taxonomic classification.</title>
        <authorList>
            <person name="Goeker M."/>
        </authorList>
    </citation>
    <scope>NUCLEOTIDE SEQUENCE [LARGE SCALE GENOMIC DNA]</scope>
    <source>
        <strain evidence="5 6">DSM 27594</strain>
    </source>
</reference>
<comment type="caution">
    <text evidence="5">The sequence shown here is derived from an EMBL/GenBank/DDBJ whole genome shotgun (WGS) entry which is preliminary data.</text>
</comment>
<accession>A0ABT9XQ94</accession>
<evidence type="ECO:0000313" key="5">
    <source>
        <dbReference type="EMBL" id="MDQ0197144.1"/>
    </source>
</evidence>
<dbReference type="RefSeq" id="WP_307403887.1">
    <property type="nucleotide sequence ID" value="NZ_JAUSTW010000001.1"/>
</dbReference>
<sequence>MVKEWDIVEVLRHSRHDWLNRLQLIKGNLDLNRFDRAKAVIDEIVIEAQHESKLSNLNCPLFASILLKANWEGHSFLLEYEVLQESEILTINDVVLTSWTNSFFVCLNSAIEAFQENHLSITIDLQKDGIRFFFDFNGIIIKNELIEQFLNDPNSNEMNITVKEFFENELALEVFMPFI</sequence>
<proteinExistence type="predicted"/>
<evidence type="ECO:0000313" key="6">
    <source>
        <dbReference type="Proteomes" id="UP001224122"/>
    </source>
</evidence>
<keyword evidence="6" id="KW-1185">Reference proteome</keyword>
<dbReference type="InterPro" id="IPR037100">
    <property type="entry name" value="Spo0B_C_sf"/>
</dbReference>
<dbReference type="Pfam" id="PF14682">
    <property type="entry name" value="SPOB_ab"/>
    <property type="match status" value="1"/>
</dbReference>
<dbReference type="InterPro" id="IPR016120">
    <property type="entry name" value="Sig_transdc_His_kin_SpoOB"/>
</dbReference>
<dbReference type="InterPro" id="IPR039506">
    <property type="entry name" value="SPOB_a"/>
</dbReference>
<dbReference type="EMBL" id="JAUSTW010000001">
    <property type="protein sequence ID" value="MDQ0197144.1"/>
    <property type="molecule type" value="Genomic_DNA"/>
</dbReference>
<dbReference type="EC" id="2.7.-.-" evidence="5"/>
<keyword evidence="3" id="KW-0418">Kinase</keyword>
<feature type="domain" description="Sporulation initiation phosphotransferase B C-terminal" evidence="4">
    <location>
        <begin position="59"/>
        <end position="172"/>
    </location>
</feature>
<dbReference type="Pfam" id="PF14689">
    <property type="entry name" value="SPOB_a"/>
    <property type="match status" value="1"/>
</dbReference>
<dbReference type="Proteomes" id="UP001224122">
    <property type="component" value="Unassembled WGS sequence"/>
</dbReference>